<dbReference type="EMBL" id="JANYMP010000038">
    <property type="protein sequence ID" value="MCS7483896.1"/>
    <property type="molecule type" value="Genomic_DNA"/>
</dbReference>
<dbReference type="PANTHER" id="PTHR42059">
    <property type="entry name" value="TNT DOMAIN-CONTAINING PROTEIN"/>
    <property type="match status" value="1"/>
</dbReference>
<feature type="compositionally biased region" description="Basic and acidic residues" evidence="1">
    <location>
        <begin position="450"/>
        <end position="462"/>
    </location>
</feature>
<feature type="region of interest" description="Disordered" evidence="1">
    <location>
        <begin position="839"/>
        <end position="879"/>
    </location>
</feature>
<reference evidence="3" key="1">
    <citation type="submission" date="2022-08" db="EMBL/GenBank/DDBJ databases">
        <authorList>
            <person name="Tistechok S."/>
            <person name="Samborskyy M."/>
            <person name="Roman I."/>
        </authorList>
    </citation>
    <scope>NUCLEOTIDE SEQUENCE</scope>
    <source>
        <strain evidence="3">DSM 103496</strain>
    </source>
</reference>
<keyword evidence="4" id="KW-1185">Reference proteome</keyword>
<sequence length="1260" mass="138362">MSEPKPLNPTEQDALVKQIGLTLMRAAPEGWQNVVADYRATGRYFELSAEVRSADGSAQAWAPPQEVAGLFSRLRAGMHREGRGSWSNARYQLDQPASYNLDFDRTEPKWQTPPPPQAYVDEMRFFPRAEENVPEWLRKWLPSGQVPVAAPPPPQVPRGFRTARVFDGAGADGRPSVNRPPIPEHEREALLDYLDRAPVAVAGRGFDADVLDKDAPSVVPVAFQTDGHWIWPAAVGYYLRAYGIPPETELVDRARAAEFRSPEVSEESRVAAAANLGAPTAPRGTPLPKPAVPVVAEPRAEEFSPFGDDHSTQPYDPHATVAAPLPVLVDEERAEPVGNQDQATQFHPRPDFDDDTNFFPGDGNDPNTRQPTADFYPEGGPAHQPPVQQAPTESASASAAAKPEAKPVVESDENFFGDDGPKVVEEQFFPEGGAQPRLSVPSGLDAPAESVERPEPRPRPDFGDQDSFFPEEGAEARPSGTEEQFFPEGGAQPRLSAPSGLDAPAESVERPEPRPRPDFGDQDSFFPEEGAQAQPSGTEEQFFPEGGAQPRLSTPSGADGPSETSAESRFRAERKTEGFDVESNFFPADGPKPESSGDENFFPTASAPVERAAQPDAEFQPRQDFHAEQPPKRESDYAAESNFFPVEGDSASVGFQPGEDFYPSDDRRPSDPSPNGRYTEPDHADLPATVFQPTPDFAAEPEHEPEPELLRAEPGPGFQPADDFDAQPVFRTDVDHGFRAEPDRAPEAVPVDHLVEPRPEPMPVDVPDVEDTATMDLVDLRPAEAEEAVEFDQSQFDAAQDGPPYRVQFDFDTEPTPPRDDRYRRESYVEGMDLFAPNRYESGGVEQDTAAWSPFGAAGQPSSDALPVEPKQDPPPVEDPVVEQAALVESDLVDVVPKFEVEADPRHADVTTRFEVDQETQFDIEPVAVEPPPEPEVPRQVTPEEERELSGVRRALDDLDVPPAAYRIGEPADRTWNLRTEGSSWVVAWHDQGPKNPSRFDRLEDAASYLIGKLVLTGRRAPRRQPPPPQMRPPQGPPPLGGPQGPPPNGVNGFRDGRPMPPQAVQVAPMPRPEPLPRVEPPRPEPLPRAEMPRPEPLPRAELPRPEPLPRVEPPRPEPLGAQPPRGDVPRQEQSQQSDSGGKRGWPIKPMNGEPPLTLFRHKKMVELPVGFEVDRFGEPAGNLVYAAGTPFEERSLVPSWINRAYRVYRLRRPVEVLTGVAVPWFEQPGGGTAYLFPSSVEDMVADGALVEVSHQEAQN</sequence>
<dbReference type="InterPro" id="IPR036170">
    <property type="entry name" value="YezG-like_sf"/>
</dbReference>
<dbReference type="SUPFAM" id="SSF160424">
    <property type="entry name" value="BH3703-like"/>
    <property type="match status" value="1"/>
</dbReference>
<dbReference type="PANTHER" id="PTHR42059:SF1">
    <property type="entry name" value="TNT DOMAIN-CONTAINING PROTEIN"/>
    <property type="match status" value="1"/>
</dbReference>
<feature type="compositionally biased region" description="Basic and acidic residues" evidence="1">
    <location>
        <begin position="700"/>
        <end position="711"/>
    </location>
</feature>
<evidence type="ECO:0000313" key="3">
    <source>
        <dbReference type="EMBL" id="MCS7483896.1"/>
    </source>
</evidence>
<dbReference type="GO" id="GO:0050135">
    <property type="term" value="F:NADP+ nucleosidase activity"/>
    <property type="evidence" value="ECO:0007669"/>
    <property type="project" value="InterPro"/>
</dbReference>
<feature type="compositionally biased region" description="Basic and acidic residues" evidence="1">
    <location>
        <begin position="507"/>
        <end position="519"/>
    </location>
</feature>
<evidence type="ECO:0000313" key="4">
    <source>
        <dbReference type="Proteomes" id="UP001141259"/>
    </source>
</evidence>
<evidence type="ECO:0000259" key="2">
    <source>
        <dbReference type="Pfam" id="PF14021"/>
    </source>
</evidence>
<comment type="caution">
    <text evidence="3">The sequence shown here is derived from an EMBL/GenBank/DDBJ whole genome shotgun (WGS) entry which is preliminary data.</text>
</comment>
<dbReference type="Pfam" id="PF14021">
    <property type="entry name" value="TNT"/>
    <property type="match status" value="1"/>
</dbReference>
<dbReference type="InterPro" id="IPR053024">
    <property type="entry name" value="Fungal_surface_NADase"/>
</dbReference>
<evidence type="ECO:0000256" key="1">
    <source>
        <dbReference type="SAM" id="MobiDB-lite"/>
    </source>
</evidence>
<dbReference type="RefSeq" id="WP_259629347.1">
    <property type="nucleotide sequence ID" value="NZ_JANYMP010000038.1"/>
</dbReference>
<dbReference type="AlphaFoldDB" id="A0A9X2VWH6"/>
<feature type="region of interest" description="Disordered" evidence="1">
    <location>
        <begin position="1014"/>
        <end position="1155"/>
    </location>
</feature>
<organism evidence="3 4">
    <name type="scientific">Umezawaea endophytica</name>
    <dbReference type="NCBI Taxonomy" id="1654476"/>
    <lineage>
        <taxon>Bacteria</taxon>
        <taxon>Bacillati</taxon>
        <taxon>Actinomycetota</taxon>
        <taxon>Actinomycetes</taxon>
        <taxon>Pseudonocardiales</taxon>
        <taxon>Pseudonocardiaceae</taxon>
        <taxon>Umezawaea</taxon>
    </lineage>
</organism>
<feature type="compositionally biased region" description="Low complexity" evidence="1">
    <location>
        <begin position="390"/>
        <end position="402"/>
    </location>
</feature>
<gene>
    <name evidence="3" type="ORF">NZH93_44280</name>
</gene>
<feature type="compositionally biased region" description="Pro residues" evidence="1">
    <location>
        <begin position="1024"/>
        <end position="1049"/>
    </location>
</feature>
<name>A0A9X2VWH6_9PSEU</name>
<feature type="compositionally biased region" description="Polar residues" evidence="1">
    <location>
        <begin position="551"/>
        <end position="565"/>
    </location>
</feature>
<feature type="compositionally biased region" description="Basic and acidic residues" evidence="1">
    <location>
        <begin position="619"/>
        <end position="636"/>
    </location>
</feature>
<dbReference type="InterPro" id="IPR025331">
    <property type="entry name" value="TNT"/>
</dbReference>
<feature type="compositionally biased region" description="Basic and acidic residues" evidence="1">
    <location>
        <begin position="1075"/>
        <end position="1116"/>
    </location>
</feature>
<accession>A0A9X2VWH6</accession>
<feature type="region of interest" description="Disordered" evidence="1">
    <location>
        <begin position="910"/>
        <end position="951"/>
    </location>
</feature>
<feature type="region of interest" description="Disordered" evidence="1">
    <location>
        <begin position="740"/>
        <end position="768"/>
    </location>
</feature>
<dbReference type="Proteomes" id="UP001141259">
    <property type="component" value="Unassembled WGS sequence"/>
</dbReference>
<protein>
    <submittedName>
        <fullName evidence="3">Glycohydrolase toxin TNT-related protein</fullName>
    </submittedName>
</protein>
<feature type="domain" description="TNT" evidence="2">
    <location>
        <begin position="1167"/>
        <end position="1253"/>
    </location>
</feature>
<feature type="region of interest" description="Disordered" evidence="1">
    <location>
        <begin position="335"/>
        <end position="725"/>
    </location>
</feature>
<feature type="region of interest" description="Disordered" evidence="1">
    <location>
        <begin position="786"/>
        <end position="825"/>
    </location>
</feature>
<feature type="compositionally biased region" description="Basic and acidic residues" evidence="1">
    <location>
        <begin position="942"/>
        <end position="951"/>
    </location>
</feature>
<proteinExistence type="predicted"/>
<feature type="compositionally biased region" description="Basic and acidic residues" evidence="1">
    <location>
        <begin position="566"/>
        <end position="578"/>
    </location>
</feature>